<sequence length="107" mass="11373">MSVASSAVYSPDNAYTYVHSPAYSDVSPQGPPAREFPGSPQLPATVEQLNRGPTTAETPLSRASGNEAVIQELVQYMLDGYDGAPLDCDMERELNNNCAATTVVNGH</sequence>
<organism evidence="2">
    <name type="scientific">Culex pipiens</name>
    <name type="common">House mosquito</name>
    <dbReference type="NCBI Taxonomy" id="7175"/>
    <lineage>
        <taxon>Eukaryota</taxon>
        <taxon>Metazoa</taxon>
        <taxon>Ecdysozoa</taxon>
        <taxon>Arthropoda</taxon>
        <taxon>Hexapoda</taxon>
        <taxon>Insecta</taxon>
        <taxon>Pterygota</taxon>
        <taxon>Neoptera</taxon>
        <taxon>Endopterygota</taxon>
        <taxon>Diptera</taxon>
        <taxon>Nematocera</taxon>
        <taxon>Culicoidea</taxon>
        <taxon>Culicidae</taxon>
        <taxon>Culicinae</taxon>
        <taxon>Culicini</taxon>
        <taxon>Culex</taxon>
        <taxon>Culex</taxon>
    </lineage>
</organism>
<dbReference type="AlphaFoldDB" id="A0A8D8A4V8"/>
<evidence type="ECO:0000313" key="2">
    <source>
        <dbReference type="EMBL" id="CAG6450308.1"/>
    </source>
</evidence>
<dbReference type="EMBL" id="HBUE01015397">
    <property type="protein sequence ID" value="CAG6450308.1"/>
    <property type="molecule type" value="Transcribed_RNA"/>
</dbReference>
<feature type="region of interest" description="Disordered" evidence="1">
    <location>
        <begin position="21"/>
        <end position="64"/>
    </location>
</feature>
<protein>
    <submittedName>
        <fullName evidence="2">(northern house mosquito) hypothetical protein</fullName>
    </submittedName>
</protein>
<proteinExistence type="predicted"/>
<evidence type="ECO:0000256" key="1">
    <source>
        <dbReference type="SAM" id="MobiDB-lite"/>
    </source>
</evidence>
<feature type="compositionally biased region" description="Polar residues" evidence="1">
    <location>
        <begin position="47"/>
        <end position="64"/>
    </location>
</feature>
<reference evidence="2" key="1">
    <citation type="submission" date="2021-05" db="EMBL/GenBank/DDBJ databases">
        <authorList>
            <person name="Alioto T."/>
            <person name="Alioto T."/>
            <person name="Gomez Garrido J."/>
        </authorList>
    </citation>
    <scope>NUCLEOTIDE SEQUENCE</scope>
</reference>
<name>A0A8D8A4V8_CULPI</name>
<accession>A0A8D8A4V8</accession>